<comment type="caution">
    <text evidence="2">The sequence shown here is derived from an EMBL/GenBank/DDBJ whole genome shotgun (WGS) entry which is preliminary data.</text>
</comment>
<reference evidence="2 3" key="1">
    <citation type="submission" date="2020-10" db="EMBL/GenBank/DDBJ databases">
        <title>The Coptis chinensis genome and diversification of protoberbering-type alkaloids.</title>
        <authorList>
            <person name="Wang B."/>
            <person name="Shu S."/>
            <person name="Song C."/>
            <person name="Liu Y."/>
        </authorList>
    </citation>
    <scope>NUCLEOTIDE SEQUENCE [LARGE SCALE GENOMIC DNA]</scope>
    <source>
        <strain evidence="2">HL-2020</strain>
        <tissue evidence="2">Leaf</tissue>
    </source>
</reference>
<keyword evidence="3" id="KW-1185">Reference proteome</keyword>
<organism evidence="2 3">
    <name type="scientific">Coptis chinensis</name>
    <dbReference type="NCBI Taxonomy" id="261450"/>
    <lineage>
        <taxon>Eukaryota</taxon>
        <taxon>Viridiplantae</taxon>
        <taxon>Streptophyta</taxon>
        <taxon>Embryophyta</taxon>
        <taxon>Tracheophyta</taxon>
        <taxon>Spermatophyta</taxon>
        <taxon>Magnoliopsida</taxon>
        <taxon>Ranunculales</taxon>
        <taxon>Ranunculaceae</taxon>
        <taxon>Coptidoideae</taxon>
        <taxon>Coptis</taxon>
    </lineage>
</organism>
<name>A0A835HPD3_9MAGN</name>
<dbReference type="SUPFAM" id="SSF56112">
    <property type="entry name" value="Protein kinase-like (PK-like)"/>
    <property type="match status" value="1"/>
</dbReference>
<dbReference type="InterPro" id="IPR050823">
    <property type="entry name" value="Plant_Ser_Thr_Prot_Kinase"/>
</dbReference>
<dbReference type="Proteomes" id="UP000631114">
    <property type="component" value="Unassembled WGS sequence"/>
</dbReference>
<accession>A0A835HPD3</accession>
<dbReference type="OrthoDB" id="8891264at2759"/>
<proteinExistence type="predicted"/>
<evidence type="ECO:0000313" key="2">
    <source>
        <dbReference type="EMBL" id="KAF9604550.1"/>
    </source>
</evidence>
<feature type="region of interest" description="Disordered" evidence="1">
    <location>
        <begin position="154"/>
        <end position="178"/>
    </location>
</feature>
<dbReference type="EMBL" id="JADFTS010000005">
    <property type="protein sequence ID" value="KAF9604550.1"/>
    <property type="molecule type" value="Genomic_DNA"/>
</dbReference>
<dbReference type="Gene3D" id="3.30.200.20">
    <property type="entry name" value="Phosphorylase Kinase, domain 1"/>
    <property type="match status" value="1"/>
</dbReference>
<sequence>MTAGIPIRIVKKLRVCEDFHTVICDFKSVFKVWIDENLLTATKPGTGIVIAVKRLNQEGFQGHKEWRKLIIWDSSTILILSLVGYCLEDEQSPLVYEFMPRGSLENHLFRVVWMGVRRDDVSPIGDSHFVERKRLVCKPHYQWTAQAFSSVDADASIPGSGDSTDRDADGSDSLALRR</sequence>
<dbReference type="AlphaFoldDB" id="A0A835HPD3"/>
<evidence type="ECO:0000256" key="1">
    <source>
        <dbReference type="SAM" id="MobiDB-lite"/>
    </source>
</evidence>
<dbReference type="InterPro" id="IPR011009">
    <property type="entry name" value="Kinase-like_dom_sf"/>
</dbReference>
<gene>
    <name evidence="2" type="ORF">IFM89_007671</name>
</gene>
<protein>
    <submittedName>
        <fullName evidence="2">Uncharacterized protein</fullName>
    </submittedName>
</protein>
<evidence type="ECO:0000313" key="3">
    <source>
        <dbReference type="Proteomes" id="UP000631114"/>
    </source>
</evidence>
<dbReference type="PANTHER" id="PTHR45621">
    <property type="entry name" value="OS01G0588500 PROTEIN-RELATED"/>
    <property type="match status" value="1"/>
</dbReference>